<accession>A0A2U1TFV2</accession>
<keyword evidence="2" id="KW-1185">Reference proteome</keyword>
<sequence>MRTDASGLDEFEARAEEVRTMARAYAVRMRPVEFFSHVTAAQLWGAPTPRVVDSLLDVAVFGNDPLPRCRGIRGHRADPRLTTTTLIDELRVASPASVWASLGVLAVEDLVVIGDYFCREWRQGFLRPNVGRPPLTTRTKLAAALDAGRRVGVARLRTALGMIREDSWSPRESLCRILLTTAGLPEPMLNLDIDGPLGFLACVDMAYPHYRVAIEYQGQMHGARYAKDVERIEALRAAGWIVIQVTSALLARPSELVDRVRQALISRGWRA</sequence>
<name>A0A2U1TFV2_9MICO</name>
<dbReference type="Proteomes" id="UP000244962">
    <property type="component" value="Unassembled WGS sequence"/>
</dbReference>
<comment type="caution">
    <text evidence="1">The sequence shown here is derived from an EMBL/GenBank/DDBJ whole genome shotgun (WGS) entry which is preliminary data.</text>
</comment>
<dbReference type="EMBL" id="QEFB01000002">
    <property type="protein sequence ID" value="PWC07777.1"/>
    <property type="molecule type" value="Genomic_DNA"/>
</dbReference>
<dbReference type="AlphaFoldDB" id="A0A2U1TFV2"/>
<reference evidence="2" key="1">
    <citation type="submission" date="2018-04" db="EMBL/GenBank/DDBJ databases">
        <authorList>
            <person name="Liu S."/>
            <person name="Wang Z."/>
            <person name="Li J."/>
        </authorList>
    </citation>
    <scope>NUCLEOTIDE SEQUENCE [LARGE SCALE GENOMIC DNA]</scope>
    <source>
        <strain evidence="2">622</strain>
    </source>
</reference>
<gene>
    <name evidence="1" type="ORF">DF223_04815</name>
</gene>
<organism evidence="1 2">
    <name type="scientific">Mycetocola zhujimingii</name>
    <dbReference type="NCBI Taxonomy" id="2079792"/>
    <lineage>
        <taxon>Bacteria</taxon>
        <taxon>Bacillati</taxon>
        <taxon>Actinomycetota</taxon>
        <taxon>Actinomycetes</taxon>
        <taxon>Micrococcales</taxon>
        <taxon>Microbacteriaceae</taxon>
        <taxon>Mycetocola</taxon>
    </lineage>
</organism>
<protein>
    <recommendedName>
        <fullName evidence="3">DUF559 domain-containing protein</fullName>
    </recommendedName>
</protein>
<evidence type="ECO:0000313" key="1">
    <source>
        <dbReference type="EMBL" id="PWC07777.1"/>
    </source>
</evidence>
<dbReference type="SUPFAM" id="SSF52980">
    <property type="entry name" value="Restriction endonuclease-like"/>
    <property type="match status" value="1"/>
</dbReference>
<evidence type="ECO:0008006" key="3">
    <source>
        <dbReference type="Google" id="ProtNLM"/>
    </source>
</evidence>
<dbReference type="InterPro" id="IPR011335">
    <property type="entry name" value="Restrct_endonuc-II-like"/>
</dbReference>
<evidence type="ECO:0000313" key="2">
    <source>
        <dbReference type="Proteomes" id="UP000244962"/>
    </source>
</evidence>
<proteinExistence type="predicted"/>